<feature type="chain" id="PRO_5004794282" evidence="2">
    <location>
        <begin position="31"/>
        <end position="142"/>
    </location>
</feature>
<protein>
    <submittedName>
        <fullName evidence="3">Uncharacterized protein</fullName>
    </submittedName>
</protein>
<evidence type="ECO:0000256" key="2">
    <source>
        <dbReference type="SAM" id="SignalP"/>
    </source>
</evidence>
<evidence type="ECO:0000313" key="4">
    <source>
        <dbReference type="Proteomes" id="UP000019151"/>
    </source>
</evidence>
<gene>
    <name evidence="3" type="ORF">J421_4224</name>
</gene>
<dbReference type="AlphaFoldDB" id="W0RLY9"/>
<dbReference type="RefSeq" id="WP_025413199.1">
    <property type="nucleotide sequence ID" value="NZ_CP007128.1"/>
</dbReference>
<keyword evidence="2" id="KW-0732">Signal</keyword>
<dbReference type="HOGENOM" id="CLU_1813019_0_0_0"/>
<organism evidence="3 4">
    <name type="scientific">Gemmatirosa kalamazoonensis</name>
    <dbReference type="NCBI Taxonomy" id="861299"/>
    <lineage>
        <taxon>Bacteria</taxon>
        <taxon>Pseudomonadati</taxon>
        <taxon>Gemmatimonadota</taxon>
        <taxon>Gemmatimonadia</taxon>
        <taxon>Gemmatimonadales</taxon>
        <taxon>Gemmatimonadaceae</taxon>
        <taxon>Gemmatirosa</taxon>
    </lineage>
</organism>
<keyword evidence="4" id="KW-1185">Reference proteome</keyword>
<evidence type="ECO:0000256" key="1">
    <source>
        <dbReference type="SAM" id="Phobius"/>
    </source>
</evidence>
<keyword evidence="1" id="KW-0472">Membrane</keyword>
<dbReference type="InParanoid" id="W0RLY9"/>
<dbReference type="PATRIC" id="fig|861299.3.peg.4281"/>
<evidence type="ECO:0000313" key="3">
    <source>
        <dbReference type="EMBL" id="AHG91761.1"/>
    </source>
</evidence>
<dbReference type="Proteomes" id="UP000019151">
    <property type="component" value="Chromosome"/>
</dbReference>
<sequence>MSRFSSFPTTVRARALAATVALFAGRSLHAQPQVARFAQVAQLAPADSVLTPSASGAPVAPAGPTLAAAAVAARPTQADRRPTSAEARAAVAPRAHHGQAAALMIVGGAAVVLGILVGGDAQTPLVVGGAVVGLIGLYQYLL</sequence>
<accession>W0RLY9</accession>
<reference evidence="3 4" key="1">
    <citation type="journal article" date="2014" name="Genome Announc.">
        <title>Genome Sequence and Methylome of Soil Bacterium Gemmatirosa kalamazoonensis KBS708T, a Member of the Rarely Cultivated Gemmatimonadetes Phylum.</title>
        <authorList>
            <person name="Debruyn J.M."/>
            <person name="Radosevich M."/>
            <person name="Wommack K.E."/>
            <person name="Polson S.W."/>
            <person name="Hauser L.J."/>
            <person name="Fawaz M.N."/>
            <person name="Korlach J."/>
            <person name="Tsai Y.C."/>
        </authorList>
    </citation>
    <scope>NUCLEOTIDE SEQUENCE [LARGE SCALE GENOMIC DNA]</scope>
    <source>
        <strain evidence="3 4">KBS708</strain>
    </source>
</reference>
<feature type="signal peptide" evidence="2">
    <location>
        <begin position="1"/>
        <end position="30"/>
    </location>
</feature>
<dbReference type="EMBL" id="CP007128">
    <property type="protein sequence ID" value="AHG91761.1"/>
    <property type="molecule type" value="Genomic_DNA"/>
</dbReference>
<dbReference type="STRING" id="861299.J421_4224"/>
<name>W0RLY9_9BACT</name>
<feature type="transmembrane region" description="Helical" evidence="1">
    <location>
        <begin position="100"/>
        <end position="118"/>
    </location>
</feature>
<proteinExistence type="predicted"/>
<feature type="transmembrane region" description="Helical" evidence="1">
    <location>
        <begin position="125"/>
        <end position="141"/>
    </location>
</feature>
<dbReference type="KEGG" id="gba:J421_4224"/>
<keyword evidence="1" id="KW-0812">Transmembrane</keyword>
<keyword evidence="1" id="KW-1133">Transmembrane helix</keyword>